<dbReference type="OrthoDB" id="9772295at2"/>
<protein>
    <recommendedName>
        <fullName evidence="4">DUF1800 domain-containing protein</fullName>
    </recommendedName>
</protein>
<comment type="caution">
    <text evidence="2">The sequence shown here is derived from an EMBL/GenBank/DDBJ whole genome shotgun (WGS) entry which is preliminary data.</text>
</comment>
<gene>
    <name evidence="2" type="ORF">OR37_03055</name>
</gene>
<evidence type="ECO:0000256" key="1">
    <source>
        <dbReference type="SAM" id="SignalP"/>
    </source>
</evidence>
<dbReference type="PATRIC" id="fig|1292034.3.peg.3038"/>
<keyword evidence="3" id="KW-1185">Reference proteome</keyword>
<dbReference type="AlphaFoldDB" id="R0E671"/>
<evidence type="ECO:0008006" key="4">
    <source>
        <dbReference type="Google" id="ProtNLM"/>
    </source>
</evidence>
<keyword evidence="1" id="KW-0732">Signal</keyword>
<organism evidence="2 3">
    <name type="scientific">Caulobacter vibrioides OR37</name>
    <dbReference type="NCBI Taxonomy" id="1292034"/>
    <lineage>
        <taxon>Bacteria</taxon>
        <taxon>Pseudomonadati</taxon>
        <taxon>Pseudomonadota</taxon>
        <taxon>Alphaproteobacteria</taxon>
        <taxon>Caulobacterales</taxon>
        <taxon>Caulobacteraceae</taxon>
        <taxon>Caulobacter</taxon>
    </lineage>
</organism>
<dbReference type="EMBL" id="APMP01000022">
    <property type="protein sequence ID" value="ENZ81053.1"/>
    <property type="molecule type" value="Genomic_DNA"/>
</dbReference>
<dbReference type="RefSeq" id="WP_004621690.1">
    <property type="nucleotide sequence ID" value="NZ_APMP01000022.1"/>
</dbReference>
<feature type="chain" id="PRO_5004340850" description="DUF1800 domain-containing protein" evidence="1">
    <location>
        <begin position="26"/>
        <end position="503"/>
    </location>
</feature>
<name>R0E671_CAUVI</name>
<reference evidence="2 3" key="1">
    <citation type="journal article" date="2013" name="Genome Announc.">
        <title>Draft Genome Sequence for Caulobacter sp. Strain OR37, a Bacterium Tolerant to Heavy Metals.</title>
        <authorList>
            <person name="Utturkar S.M."/>
            <person name="Bollmann A."/>
            <person name="Brzoska R.M."/>
            <person name="Klingeman D.M."/>
            <person name="Epstein S.E."/>
            <person name="Palumbo A.V."/>
            <person name="Brown S.D."/>
        </authorList>
    </citation>
    <scope>NUCLEOTIDE SEQUENCE [LARGE SCALE GENOMIC DNA]</scope>
    <source>
        <strain evidence="2 3">OR37</strain>
    </source>
</reference>
<accession>R0E671</accession>
<dbReference type="STRING" id="1292034.OR37_03055"/>
<dbReference type="Pfam" id="PF08811">
    <property type="entry name" value="DUF1800"/>
    <property type="match status" value="1"/>
</dbReference>
<dbReference type="InterPro" id="IPR014917">
    <property type="entry name" value="DUF1800"/>
</dbReference>
<sequence precursor="true">MVARQTQLVLAAALIAGSAPGGAFAASTPDVAPLVDRVTWGDTSQSVAEAERVGPERWLKQQLHPSAQAALPAPVQAQIDALRISTTPVAKLVVDMDAQGKAAGKLQDPAERQAAQSAYQKAMYDLRQQAASRSLLRDLYSPNQLQEQMTWFWFNHFNVQADKRDIRAMVGDYEDQAIRPHALGKFKDLLKAADLHPAMLRYLDNDQNAVGHINENYAREILELHTMGVGSGYSQQDVEQMARVLTGVGVSLNPDPPKLKPQQQEFYVRRGLMEFNPARHDFGEKVVLGRKISGTGLSEFESTLDALARQPATAKHISTKLALYFIGDAPPALVDKMSATFLRSDGDIAETLNTLFHSDAFKASLGKKVKDPVHYVVSAVRLAYDGHPIANTGPMRGWIDRLGQSLYGRETPDGYPLEDTAWSGPGQLTAMFELARQIGSGSSGLFKPDGGEDQPAFPQLQNALYYARTKDHLSPQTQTALAQAKSPAEWNTFFLSSPEFLHR</sequence>
<evidence type="ECO:0000313" key="2">
    <source>
        <dbReference type="EMBL" id="ENZ81053.1"/>
    </source>
</evidence>
<feature type="signal peptide" evidence="1">
    <location>
        <begin position="1"/>
        <end position="25"/>
    </location>
</feature>
<evidence type="ECO:0000313" key="3">
    <source>
        <dbReference type="Proteomes" id="UP000013063"/>
    </source>
</evidence>
<dbReference type="Proteomes" id="UP000013063">
    <property type="component" value="Unassembled WGS sequence"/>
</dbReference>
<dbReference type="eggNOG" id="COG5267">
    <property type="taxonomic scope" value="Bacteria"/>
</dbReference>
<proteinExistence type="predicted"/>